<reference evidence="2" key="2">
    <citation type="submission" date="2019-02" db="EMBL/GenBank/DDBJ databases">
        <authorList>
            <person name="Chen S.-C."/>
            <person name="Chien H.-H."/>
            <person name="Lai M.-C."/>
        </authorList>
    </citation>
    <scope>NUCLEOTIDE SEQUENCE</scope>
    <source>
        <strain evidence="2">N2F9704</strain>
    </source>
</reference>
<dbReference type="RefSeq" id="WP_265581125.1">
    <property type="nucleotide sequence ID" value="NZ_CP036172.1"/>
</dbReference>
<dbReference type="GeneID" id="76425119"/>
<accession>A0A8A3S987</accession>
<dbReference type="Pfam" id="PF02663">
    <property type="entry name" value="FmdE"/>
    <property type="match status" value="1"/>
</dbReference>
<feature type="domain" description="Formylmethanofuran dehydrogenase subunit E" evidence="1">
    <location>
        <begin position="23"/>
        <end position="139"/>
    </location>
</feature>
<organism evidence="2 3">
    <name type="scientific">Methanofollis aquaemaris</name>
    <dbReference type="NCBI Taxonomy" id="126734"/>
    <lineage>
        <taxon>Archaea</taxon>
        <taxon>Methanobacteriati</taxon>
        <taxon>Methanobacteriota</taxon>
        <taxon>Stenosarchaea group</taxon>
        <taxon>Methanomicrobia</taxon>
        <taxon>Methanomicrobiales</taxon>
        <taxon>Methanomicrobiaceae</taxon>
        <taxon>Methanofollis</taxon>
    </lineage>
</organism>
<gene>
    <name evidence="2" type="ORF">RJ40_12085</name>
</gene>
<name>A0A8A3S987_9EURY</name>
<dbReference type="InterPro" id="IPR053194">
    <property type="entry name" value="tRNA_methyltr_O"/>
</dbReference>
<dbReference type="SUPFAM" id="SSF143555">
    <property type="entry name" value="FwdE-like"/>
    <property type="match status" value="1"/>
</dbReference>
<dbReference type="KEGG" id="maqe:RJ40_12085"/>
<sequence length="155" mass="17265">MNSTACTIGDSWPEYSIRELAKFHGHLGPYVVLGYRVGRYARAFFSGSREISAAAYCSDLPPESCFADGIQIGSGCTFGRRRIELKKSGRLGCIFRCGEETLAIRAHKPELPEISKTDYWEEIRGIAEAMYAAPDDRLFTEDPDFADLELQGDVL</sequence>
<dbReference type="InterPro" id="IPR003814">
    <property type="entry name" value="FmdEsu_dom"/>
</dbReference>
<proteinExistence type="predicted"/>
<evidence type="ECO:0000313" key="3">
    <source>
        <dbReference type="Proteomes" id="UP001042704"/>
    </source>
</evidence>
<keyword evidence="3" id="KW-1185">Reference proteome</keyword>
<dbReference type="AlphaFoldDB" id="A0A8A3S987"/>
<evidence type="ECO:0000259" key="1">
    <source>
        <dbReference type="Pfam" id="PF02663"/>
    </source>
</evidence>
<protein>
    <submittedName>
        <fullName evidence="2">Formylmethanofuran dehydrogenase</fullName>
    </submittedName>
</protein>
<reference evidence="2" key="1">
    <citation type="journal article" date="2001" name="Int. J. Syst. Evol. Microbiol.">
        <title>Methanofollis aquaemaris sp. nov., a methanogen isolated from an aquaculture fish pond.</title>
        <authorList>
            <person name="Lai M.C."/>
            <person name="Chen S.C."/>
        </authorList>
    </citation>
    <scope>NUCLEOTIDE SEQUENCE</scope>
    <source>
        <strain evidence="2">N2F9704</strain>
    </source>
</reference>
<dbReference type="PANTHER" id="PTHR39418:SF1">
    <property type="entry name" value="DEHYDROGENASE"/>
    <property type="match status" value="1"/>
</dbReference>
<dbReference type="EMBL" id="CP036172">
    <property type="protein sequence ID" value="QSZ68180.1"/>
    <property type="molecule type" value="Genomic_DNA"/>
</dbReference>
<evidence type="ECO:0000313" key="2">
    <source>
        <dbReference type="EMBL" id="QSZ68180.1"/>
    </source>
</evidence>
<dbReference type="PANTHER" id="PTHR39418">
    <property type="entry name" value="DEHYDROGENASE-RELATED"/>
    <property type="match status" value="1"/>
</dbReference>
<dbReference type="Proteomes" id="UP001042704">
    <property type="component" value="Chromosome"/>
</dbReference>
<dbReference type="Gene3D" id="3.30.1330.130">
    <property type="match status" value="1"/>
</dbReference>